<reference evidence="1" key="1">
    <citation type="submission" date="2020-07" db="EMBL/GenBank/DDBJ databases">
        <title>Huge and variable diversity of episymbiotic CPR bacteria and DPANN archaea in groundwater ecosystems.</title>
        <authorList>
            <person name="He C.Y."/>
            <person name="Keren R."/>
            <person name="Whittaker M."/>
            <person name="Farag I.F."/>
            <person name="Doudna J."/>
            <person name="Cate J.H.D."/>
            <person name="Banfield J.F."/>
        </authorList>
    </citation>
    <scope>NUCLEOTIDE SEQUENCE</scope>
    <source>
        <strain evidence="1">NC_groundwater_972_Pr1_S-0.2um_49_27</strain>
    </source>
</reference>
<dbReference type="AlphaFoldDB" id="A0A9D6QZ28"/>
<protein>
    <submittedName>
        <fullName evidence="1">Uncharacterized protein</fullName>
    </submittedName>
</protein>
<evidence type="ECO:0000313" key="2">
    <source>
        <dbReference type="Proteomes" id="UP000808388"/>
    </source>
</evidence>
<dbReference type="Proteomes" id="UP000808388">
    <property type="component" value="Unassembled WGS sequence"/>
</dbReference>
<comment type="caution">
    <text evidence="1">The sequence shown here is derived from an EMBL/GenBank/DDBJ whole genome shotgun (WGS) entry which is preliminary data.</text>
</comment>
<organism evidence="1 2">
    <name type="scientific">Candidatus Sungiibacteriota bacterium</name>
    <dbReference type="NCBI Taxonomy" id="2750080"/>
    <lineage>
        <taxon>Bacteria</taxon>
        <taxon>Candidatus Sungiibacteriota</taxon>
    </lineage>
</organism>
<evidence type="ECO:0000313" key="1">
    <source>
        <dbReference type="EMBL" id="MBI3627971.1"/>
    </source>
</evidence>
<name>A0A9D6QZ28_9BACT</name>
<accession>A0A9D6QZ28</accession>
<sequence>MSSIWGTCQTGLAITTVLAYLSSFDYTSGSGKKTRQFNFLVETAPGDEVKLEPSEHQAYHLAALSDEAFDTLNISDATKAVLKTAAQQ</sequence>
<proteinExistence type="predicted"/>
<gene>
    <name evidence="1" type="ORF">HY220_04505</name>
</gene>
<dbReference type="EMBL" id="JACQCQ010000018">
    <property type="protein sequence ID" value="MBI3627971.1"/>
    <property type="molecule type" value="Genomic_DNA"/>
</dbReference>